<organism evidence="2 3">
    <name type="scientific">Streptococcus pacificus</name>
    <dbReference type="NCBI Taxonomy" id="2740577"/>
    <lineage>
        <taxon>Bacteria</taxon>
        <taxon>Bacillati</taxon>
        <taxon>Bacillota</taxon>
        <taxon>Bacilli</taxon>
        <taxon>Lactobacillales</taxon>
        <taxon>Streptococcaceae</taxon>
        <taxon>Streptococcus</taxon>
    </lineage>
</organism>
<proteinExistence type="predicted"/>
<dbReference type="PANTHER" id="PTHR12126:SF16">
    <property type="entry name" value="MIOREX COMPLEX COMPONENT 2"/>
    <property type="match status" value="1"/>
</dbReference>
<accession>A0ABS0ZJL2</accession>
<comment type="caution">
    <text evidence="2">The sequence shown here is derived from an EMBL/GenBank/DDBJ whole genome shotgun (WGS) entry which is preliminary data.</text>
</comment>
<name>A0ABS0ZJL2_9STRE</name>
<dbReference type="Proteomes" id="UP000653045">
    <property type="component" value="Unassembled WGS sequence"/>
</dbReference>
<dbReference type="InterPro" id="IPR036291">
    <property type="entry name" value="NAD(P)-bd_dom_sf"/>
</dbReference>
<dbReference type="SUPFAM" id="SSF51735">
    <property type="entry name" value="NAD(P)-binding Rossmann-fold domains"/>
    <property type="match status" value="1"/>
</dbReference>
<evidence type="ECO:0000259" key="1">
    <source>
        <dbReference type="Pfam" id="PF13460"/>
    </source>
</evidence>
<dbReference type="Pfam" id="PF13460">
    <property type="entry name" value="NAD_binding_10"/>
    <property type="match status" value="1"/>
</dbReference>
<evidence type="ECO:0000313" key="2">
    <source>
        <dbReference type="EMBL" id="MBJ8326179.1"/>
    </source>
</evidence>
<feature type="domain" description="NAD(P)-binding" evidence="1">
    <location>
        <begin position="8"/>
        <end position="197"/>
    </location>
</feature>
<protein>
    <submittedName>
        <fullName evidence="2">NAD(P)H-binding protein</fullName>
    </submittedName>
</protein>
<dbReference type="Gene3D" id="3.40.50.720">
    <property type="entry name" value="NAD(P)-binding Rossmann-like Domain"/>
    <property type="match status" value="1"/>
</dbReference>
<dbReference type="InterPro" id="IPR051207">
    <property type="entry name" value="ComplexI_NDUFA9_subunit"/>
</dbReference>
<keyword evidence="3" id="KW-1185">Reference proteome</keyword>
<dbReference type="InterPro" id="IPR016040">
    <property type="entry name" value="NAD(P)-bd_dom"/>
</dbReference>
<dbReference type="PANTHER" id="PTHR12126">
    <property type="entry name" value="NADH-UBIQUINONE OXIDOREDUCTASE 39 KDA SUBUNIT-RELATED"/>
    <property type="match status" value="1"/>
</dbReference>
<dbReference type="RefSeq" id="WP_199575823.1">
    <property type="nucleotide sequence ID" value="NZ_JAENBO010000004.1"/>
</dbReference>
<reference evidence="2 3" key="1">
    <citation type="journal article" date="2021" name="Int. J. Syst. Evol. Microbiol.">
        <title>Streptococcus vicugnae sp. nov., isolated from faeces of alpacas (Vicugna pacos) and cattle (Bos taurus), Streptococcus zalophi sp. nov., and Streptococcus pacificus sp. nov., isolated from respiratory tract of California sea lions (Zalophus californianus).</title>
        <authorList>
            <person name="Volokhov D.V."/>
            <person name="Zagorodnyaya T.A."/>
            <person name="Shen Z."/>
            <person name="Blom J."/>
            <person name="Furtak V.A."/>
            <person name="Eisenberg T."/>
            <person name="Fan P."/>
            <person name="Jeong K.C."/>
            <person name="Gao Y."/>
            <person name="Zhang S."/>
            <person name="Amselle M."/>
        </authorList>
    </citation>
    <scope>NUCLEOTIDE SEQUENCE [LARGE SCALE GENOMIC DNA]</scope>
    <source>
        <strain evidence="2 3">CSL7591</strain>
    </source>
</reference>
<evidence type="ECO:0000313" key="3">
    <source>
        <dbReference type="Proteomes" id="UP000653045"/>
    </source>
</evidence>
<sequence>MTHSLIFGASGFLGQSVVKELLKSNVQVSAVTRSFQPNQQERFNPKVNWLEADLYNGKEWQHLLKGVDNVIDLVGIYAEDPDKGITFDRVIYQAAKAIADEVAKSNVSRFIYVSVDLSNENNPKGYLKAKREAENYLGGKAFDTTIFRPGLMYGQAKPSTVTLAEKILKNLDDNSPSWPNRPLSVKTVAKAIAQVVSEGSKKPIYEIDDMDALINKNDN</sequence>
<dbReference type="EMBL" id="JAENBO010000004">
    <property type="protein sequence ID" value="MBJ8326179.1"/>
    <property type="molecule type" value="Genomic_DNA"/>
</dbReference>
<gene>
    <name evidence="2" type="ORF">JHK62_05790</name>
</gene>